<keyword evidence="2" id="KW-1185">Reference proteome</keyword>
<accession>A0A3Q7GI70</accession>
<sequence length="68" mass="8007">MARNCLSLYPFQNFQYLHVQFYSTFSREVLRKQSVVEQDTIFKISFVSSLSSQRSSVFLSSPIIRYNS</sequence>
<name>A0A3Q7GI70_SOLLC</name>
<dbReference type="PaxDb" id="4081-Solyc05g018170.1.1"/>
<evidence type="ECO:0000313" key="2">
    <source>
        <dbReference type="Proteomes" id="UP000004994"/>
    </source>
</evidence>
<dbReference type="Gramene" id="Solyc05g018170.1.1">
    <property type="protein sequence ID" value="Solyc05g018170.1.1.1"/>
    <property type="gene ID" value="Solyc05g018170.1"/>
</dbReference>
<reference evidence="1" key="2">
    <citation type="submission" date="2019-01" db="UniProtKB">
        <authorList>
            <consortium name="EnsemblPlants"/>
        </authorList>
    </citation>
    <scope>IDENTIFICATION</scope>
    <source>
        <strain evidence="1">cv. Heinz 1706</strain>
    </source>
</reference>
<dbReference type="InParanoid" id="A0A3Q7GI70"/>
<organism evidence="1">
    <name type="scientific">Solanum lycopersicum</name>
    <name type="common">Tomato</name>
    <name type="synonym">Lycopersicon esculentum</name>
    <dbReference type="NCBI Taxonomy" id="4081"/>
    <lineage>
        <taxon>Eukaryota</taxon>
        <taxon>Viridiplantae</taxon>
        <taxon>Streptophyta</taxon>
        <taxon>Embryophyta</taxon>
        <taxon>Tracheophyta</taxon>
        <taxon>Spermatophyta</taxon>
        <taxon>Magnoliopsida</taxon>
        <taxon>eudicotyledons</taxon>
        <taxon>Gunneridae</taxon>
        <taxon>Pentapetalae</taxon>
        <taxon>asterids</taxon>
        <taxon>lamiids</taxon>
        <taxon>Solanales</taxon>
        <taxon>Solanaceae</taxon>
        <taxon>Solanoideae</taxon>
        <taxon>Solaneae</taxon>
        <taxon>Solanum</taxon>
        <taxon>Solanum subgen. Lycopersicon</taxon>
    </lineage>
</organism>
<dbReference type="Proteomes" id="UP000004994">
    <property type="component" value="Chromosome 5"/>
</dbReference>
<protein>
    <submittedName>
        <fullName evidence="1">Uncharacterized protein</fullName>
    </submittedName>
</protein>
<dbReference type="EnsemblPlants" id="Solyc05g018170.1.1">
    <property type="protein sequence ID" value="Solyc05g018170.1.1.1"/>
    <property type="gene ID" value="Solyc05g018170.1"/>
</dbReference>
<reference evidence="1" key="1">
    <citation type="journal article" date="2012" name="Nature">
        <title>The tomato genome sequence provides insights into fleshy fruit evolution.</title>
        <authorList>
            <consortium name="Tomato Genome Consortium"/>
        </authorList>
    </citation>
    <scope>NUCLEOTIDE SEQUENCE [LARGE SCALE GENOMIC DNA]</scope>
    <source>
        <strain evidence="1">cv. Heinz 1706</strain>
    </source>
</reference>
<evidence type="ECO:0000313" key="1">
    <source>
        <dbReference type="EnsemblPlants" id="Solyc05g018170.1.1.1"/>
    </source>
</evidence>
<proteinExistence type="predicted"/>
<dbReference type="AlphaFoldDB" id="A0A3Q7GI70"/>